<dbReference type="Pfam" id="PF12625">
    <property type="entry name" value="Arabinose_bd"/>
    <property type="match status" value="1"/>
</dbReference>
<dbReference type="EMBL" id="CP158254">
    <property type="protein sequence ID" value="XDJ47564.1"/>
    <property type="molecule type" value="Genomic_DNA"/>
</dbReference>
<dbReference type="InterPro" id="IPR018060">
    <property type="entry name" value="HTH_AraC"/>
</dbReference>
<evidence type="ECO:0000313" key="6">
    <source>
        <dbReference type="EMBL" id="XDJ47564.1"/>
    </source>
</evidence>
<dbReference type="GO" id="GO:0003700">
    <property type="term" value="F:DNA-binding transcription factor activity"/>
    <property type="evidence" value="ECO:0007669"/>
    <property type="project" value="InterPro"/>
</dbReference>
<dbReference type="EMBL" id="CP158262">
    <property type="protein sequence ID" value="XDJ69598.1"/>
    <property type="molecule type" value="Genomic_DNA"/>
</dbReference>
<evidence type="ECO:0000313" key="9">
    <source>
        <dbReference type="EMBL" id="XDJ80762.1"/>
    </source>
</evidence>
<dbReference type="SUPFAM" id="SSF46689">
    <property type="entry name" value="Homeodomain-like"/>
    <property type="match status" value="1"/>
</dbReference>
<keyword evidence="3" id="KW-0804">Transcription</keyword>
<evidence type="ECO:0000256" key="3">
    <source>
        <dbReference type="ARBA" id="ARBA00023163"/>
    </source>
</evidence>
<proteinExistence type="predicted"/>
<evidence type="ECO:0000313" key="5">
    <source>
        <dbReference type="EMBL" id="XDJ42437.1"/>
    </source>
</evidence>
<dbReference type="PANTHER" id="PTHR47894:SF1">
    <property type="entry name" value="HTH-TYPE TRANSCRIPTIONAL REGULATOR VQSM"/>
    <property type="match status" value="1"/>
</dbReference>
<feature type="domain" description="HTH araC/xylS-type" evidence="4">
    <location>
        <begin position="245"/>
        <end position="342"/>
    </location>
</feature>
<dbReference type="PANTHER" id="PTHR47894">
    <property type="entry name" value="HTH-TYPE TRANSCRIPTIONAL REGULATOR GADX"/>
    <property type="match status" value="1"/>
</dbReference>
<dbReference type="EMBL" id="CP158255">
    <property type="protein sequence ID" value="XDJ49138.1"/>
    <property type="molecule type" value="Genomic_DNA"/>
</dbReference>
<dbReference type="GO" id="GO:0005829">
    <property type="term" value="C:cytosol"/>
    <property type="evidence" value="ECO:0007669"/>
    <property type="project" value="TreeGrafter"/>
</dbReference>
<dbReference type="RefSeq" id="WP_368639975.1">
    <property type="nucleotide sequence ID" value="NZ_CP158252.1"/>
</dbReference>
<dbReference type="AlphaFoldDB" id="A0AB39FP08"/>
<dbReference type="InterPro" id="IPR009057">
    <property type="entry name" value="Homeodomain-like_sf"/>
</dbReference>
<dbReference type="InterPro" id="IPR032687">
    <property type="entry name" value="AraC-type_N"/>
</dbReference>
<evidence type="ECO:0000259" key="4">
    <source>
        <dbReference type="PROSITE" id="PS01124"/>
    </source>
</evidence>
<dbReference type="EMBL" id="CP158252">
    <property type="protein sequence ID" value="XDJ42437.1"/>
    <property type="molecule type" value="Genomic_DNA"/>
</dbReference>
<dbReference type="EMBL" id="CP158267">
    <property type="protein sequence ID" value="XDJ80762.1"/>
    <property type="molecule type" value="Genomic_DNA"/>
</dbReference>
<organism evidence="9">
    <name type="scientific">Castellaniella ginsengisoli</name>
    <dbReference type="NCBI Taxonomy" id="546114"/>
    <lineage>
        <taxon>Bacteria</taxon>
        <taxon>Pseudomonadati</taxon>
        <taxon>Pseudomonadota</taxon>
        <taxon>Betaproteobacteria</taxon>
        <taxon>Burkholderiales</taxon>
        <taxon>Alcaligenaceae</taxon>
        <taxon>Castellaniella</taxon>
    </lineage>
</organism>
<dbReference type="Gene3D" id="1.10.10.60">
    <property type="entry name" value="Homeodomain-like"/>
    <property type="match status" value="1"/>
</dbReference>
<dbReference type="Pfam" id="PF12833">
    <property type="entry name" value="HTH_18"/>
    <property type="match status" value="1"/>
</dbReference>
<evidence type="ECO:0000256" key="2">
    <source>
        <dbReference type="ARBA" id="ARBA00023125"/>
    </source>
</evidence>
<gene>
    <name evidence="8" type="ORF">ABRY94_02005</name>
    <name evidence="5" type="ORF">ABRY99_02340</name>
    <name evidence="6" type="ORF">ABRZ04_00370</name>
    <name evidence="9" type="ORF">ABRZ07_04465</name>
    <name evidence="7" type="ORF">ABRZ09_07670</name>
</gene>
<evidence type="ECO:0000256" key="1">
    <source>
        <dbReference type="ARBA" id="ARBA00023015"/>
    </source>
</evidence>
<evidence type="ECO:0000313" key="8">
    <source>
        <dbReference type="EMBL" id="XDJ69598.1"/>
    </source>
</evidence>
<keyword evidence="2" id="KW-0238">DNA-binding</keyword>
<name>A0AB39FP08_9BURK</name>
<protein>
    <submittedName>
        <fullName evidence="9">AraC family transcriptional regulator</fullName>
    </submittedName>
</protein>
<dbReference type="PROSITE" id="PS01124">
    <property type="entry name" value="HTH_ARAC_FAMILY_2"/>
    <property type="match status" value="1"/>
</dbReference>
<sequence>MRHRPPTYNERIYAPYKIAALVEVLAEQGIPPQRSLQGTGVAEGGIYDATALTSIRQYVEVCGNALALGADPATPFLTGARLHLSAYGMYGYALMSCLQMRDYFLLGVKYHSLATPTLAIEWAERDDRAVWSFPDALVCNESPDIRRFLIEQQYMQHVTHLQDVFGRPRFPIRAYFSYAAPAYAEIYERFLGCPCEFDHPQCELHYDAAILDQRPLLAHRLTATVLQQTCEGLISNARTLSGMAGEVYQRLLRRPGEFPGMETIAAQLGMTSRNLRRHLSAEGTSFSAILDDVRSSLAVEYVRTTRMNGDDIALLLGFSESTNFRRAFKRWTGKTTRDYRRAGEPGQG</sequence>
<dbReference type="GO" id="GO:0000976">
    <property type="term" value="F:transcription cis-regulatory region binding"/>
    <property type="evidence" value="ECO:0007669"/>
    <property type="project" value="TreeGrafter"/>
</dbReference>
<accession>A0AB39FP08</accession>
<dbReference type="SMART" id="SM00342">
    <property type="entry name" value="HTH_ARAC"/>
    <property type="match status" value="1"/>
</dbReference>
<evidence type="ECO:0000313" key="7">
    <source>
        <dbReference type="EMBL" id="XDJ49138.1"/>
    </source>
</evidence>
<keyword evidence="1" id="KW-0805">Transcription regulation</keyword>
<reference evidence="9" key="1">
    <citation type="submission" date="2024-05" db="EMBL/GenBank/DDBJ databases">
        <authorList>
            <person name="Luo Y.-C."/>
            <person name="Nicholds J."/>
            <person name="Mortimer T."/>
            <person name="Maboni G."/>
        </authorList>
    </citation>
    <scope>NUCLEOTIDE SEQUENCE</scope>
    <source>
        <strain evidence="9">141555</strain>
        <strain evidence="8">144863</strain>
        <strain evidence="7">151108</strain>
        <strain evidence="6">151836</strain>
        <strain evidence="5">153920</strain>
    </source>
</reference>